<protein>
    <submittedName>
        <fullName evidence="2 4">Uncharacterized protein</fullName>
    </submittedName>
</protein>
<sequence length="363" mass="39387">MSTNPHHDTTPKRTASPAYTVSTPLDLLQRILVNPKHVVFSTQHTHQATPNAASMAQLLPTKPRMPTFRRIPQKEYTPVGSHREIEECLRNREHLIWQVSTGQITAFTAEYMDRLPGEPPKAWGKDVPHLLRSPVSEALPPNHNPHADDQGEEDEHSNHAENPAHLPDHEVWWLSSSPVSSPPEPAFRANPNPTPPTHPKSAPTTASIAHPGTSSKRPPASPVASNAAPKRLRVYAMPTRSTLPTVPRATGLRSPYFAAPHGGGEAVLEHARTAGAATGGIGLMRQHGVRSEGGGYGVGEEKRARGNALVDGEGFLVDMEGRRVRYGRGNAWAARVGGNDGVVEEEGKDQEMVETSSDVWEGE</sequence>
<feature type="region of interest" description="Disordered" evidence="1">
    <location>
        <begin position="133"/>
        <end position="231"/>
    </location>
</feature>
<dbReference type="GeneID" id="54465661"/>
<reference evidence="2 4" key="1">
    <citation type="journal article" date="2020" name="Stud. Mycol.">
        <title>101 Dothideomycetes genomes: a test case for predicting lifestyles and emergence of pathogens.</title>
        <authorList>
            <person name="Haridas S."/>
            <person name="Albert R."/>
            <person name="Binder M."/>
            <person name="Bloem J."/>
            <person name="Labutti K."/>
            <person name="Salamov A."/>
            <person name="Andreopoulos B."/>
            <person name="Baker S."/>
            <person name="Barry K."/>
            <person name="Bills G."/>
            <person name="Bluhm B."/>
            <person name="Cannon C."/>
            <person name="Castanera R."/>
            <person name="Culley D."/>
            <person name="Daum C."/>
            <person name="Ezra D."/>
            <person name="Gonzalez J."/>
            <person name="Henrissat B."/>
            <person name="Kuo A."/>
            <person name="Liang C."/>
            <person name="Lipzen A."/>
            <person name="Lutzoni F."/>
            <person name="Magnuson J."/>
            <person name="Mondo S."/>
            <person name="Nolan M."/>
            <person name="Ohm R."/>
            <person name="Pangilinan J."/>
            <person name="Park H.-J."/>
            <person name="Ramirez L."/>
            <person name="Alfaro M."/>
            <person name="Sun H."/>
            <person name="Tritt A."/>
            <person name="Yoshinaga Y."/>
            <person name="Zwiers L.-H."/>
            <person name="Turgeon B."/>
            <person name="Goodwin S."/>
            <person name="Spatafora J."/>
            <person name="Crous P."/>
            <person name="Grigoriev I."/>
        </authorList>
    </citation>
    <scope>NUCLEOTIDE SEQUENCE</scope>
    <source>
        <strain evidence="2 4">CBS 304.34</strain>
    </source>
</reference>
<organism evidence="2">
    <name type="scientific">Mytilinidion resinicola</name>
    <dbReference type="NCBI Taxonomy" id="574789"/>
    <lineage>
        <taxon>Eukaryota</taxon>
        <taxon>Fungi</taxon>
        <taxon>Dikarya</taxon>
        <taxon>Ascomycota</taxon>
        <taxon>Pezizomycotina</taxon>
        <taxon>Dothideomycetes</taxon>
        <taxon>Pleosporomycetidae</taxon>
        <taxon>Mytilinidiales</taxon>
        <taxon>Mytilinidiaceae</taxon>
        <taxon>Mytilinidion</taxon>
    </lineage>
</organism>
<evidence type="ECO:0000256" key="1">
    <source>
        <dbReference type="SAM" id="MobiDB-lite"/>
    </source>
</evidence>
<feature type="compositionally biased region" description="Polar residues" evidence="1">
    <location>
        <begin position="202"/>
        <end position="216"/>
    </location>
</feature>
<dbReference type="Proteomes" id="UP000504636">
    <property type="component" value="Unplaced"/>
</dbReference>
<evidence type="ECO:0000313" key="3">
    <source>
        <dbReference type="Proteomes" id="UP000504636"/>
    </source>
</evidence>
<name>A0A6A6ZAN1_9PEZI</name>
<evidence type="ECO:0000313" key="2">
    <source>
        <dbReference type="EMBL" id="KAF2817763.1"/>
    </source>
</evidence>
<dbReference type="EMBL" id="MU003692">
    <property type="protein sequence ID" value="KAF2817763.1"/>
    <property type="molecule type" value="Genomic_DNA"/>
</dbReference>
<dbReference type="AlphaFoldDB" id="A0A6A6ZAN1"/>
<reference evidence="4" key="2">
    <citation type="submission" date="2020-04" db="EMBL/GenBank/DDBJ databases">
        <authorList>
            <consortium name="NCBI Genome Project"/>
        </authorList>
    </citation>
    <scope>NUCLEOTIDE SEQUENCE</scope>
    <source>
        <strain evidence="4">CBS 304.34</strain>
    </source>
</reference>
<dbReference type="RefSeq" id="XP_033584727.1">
    <property type="nucleotide sequence ID" value="XM_033724768.1"/>
</dbReference>
<keyword evidence="3" id="KW-1185">Reference proteome</keyword>
<evidence type="ECO:0000313" key="4">
    <source>
        <dbReference type="RefSeq" id="XP_033584727.1"/>
    </source>
</evidence>
<proteinExistence type="predicted"/>
<reference evidence="4" key="3">
    <citation type="submission" date="2025-04" db="UniProtKB">
        <authorList>
            <consortium name="RefSeq"/>
        </authorList>
    </citation>
    <scope>IDENTIFICATION</scope>
    <source>
        <strain evidence="4">CBS 304.34</strain>
    </source>
</reference>
<feature type="compositionally biased region" description="Polar residues" evidence="1">
    <location>
        <begin position="353"/>
        <end position="363"/>
    </location>
</feature>
<accession>A0A6A6ZAN1</accession>
<feature type="region of interest" description="Disordered" evidence="1">
    <location>
        <begin position="342"/>
        <end position="363"/>
    </location>
</feature>
<gene>
    <name evidence="2 4" type="ORF">BDZ99DRAFT_513985</name>
</gene>
<dbReference type="OrthoDB" id="10567646at2759"/>